<comment type="caution">
    <text evidence="10">The sequence shown here is derived from an EMBL/GenBank/DDBJ whole genome shotgun (WGS) entry which is preliminary data.</text>
</comment>
<dbReference type="PANTHER" id="PTHR42836">
    <property type="entry name" value="7-CARBOXY-7-DEAZAGUANINE SYNTHASE"/>
    <property type="match status" value="1"/>
</dbReference>
<keyword evidence="1 8" id="KW-0004">4Fe-4S</keyword>
<keyword evidence="6 8" id="KW-0411">Iron-sulfur</keyword>
<comment type="function">
    <text evidence="8">Catalyzes the complex heterocyclic radical-mediated conversion of 6-carboxy-5,6,7,8-tetrahydropterin (CPH4) to 7-carboxy-7-deazaguanine (CDG), a step common to the biosynthetic pathways of all 7-deazapurine-containing compounds.</text>
</comment>
<dbReference type="Proteomes" id="UP001519332">
    <property type="component" value="Unassembled WGS sequence"/>
</dbReference>
<feature type="binding site" evidence="8">
    <location>
        <position position="48"/>
    </location>
    <ligand>
        <name>Mg(2+)</name>
        <dbReference type="ChEBI" id="CHEBI:18420"/>
    </ligand>
</feature>
<comment type="cofactor">
    <cofactor evidence="8">
        <name>S-adenosyl-L-methionine</name>
        <dbReference type="ChEBI" id="CHEBI:59789"/>
    </cofactor>
    <text evidence="8">Binds 1 S-adenosyl-L-methionine per subunit.</text>
</comment>
<protein>
    <recommendedName>
        <fullName evidence="8">7-carboxy-7-deazaguanine synthase</fullName>
        <shortName evidence="8">CDG synthase</shortName>
        <ecNumber evidence="8">4.3.99.3</ecNumber>
    </recommendedName>
    <alternativeName>
        <fullName evidence="8">Queuosine biosynthesis protein QueE</fullName>
    </alternativeName>
</protein>
<keyword evidence="5 8" id="KW-0408">Iron</keyword>
<proteinExistence type="inferred from homology"/>
<comment type="pathway">
    <text evidence="8">Purine metabolism; 7-cyano-7-deazaguanine biosynthesis.</text>
</comment>
<comment type="cofactor">
    <cofactor evidence="8">
        <name>[4Fe-4S] cluster</name>
        <dbReference type="ChEBI" id="CHEBI:49883"/>
    </cofactor>
    <text evidence="8">Binds 1 [4Fe-4S] cluster. The cluster is coordinated with 3 cysteines and an exchangeable S-adenosyl-L-methionine.</text>
</comment>
<evidence type="ECO:0000256" key="8">
    <source>
        <dbReference type="HAMAP-Rule" id="MF_00917"/>
    </source>
</evidence>
<feature type="binding site" evidence="8">
    <location>
        <position position="35"/>
    </location>
    <ligand>
        <name>substrate</name>
    </ligand>
</feature>
<keyword evidence="8" id="KW-0671">Queuosine biosynthesis</keyword>
<dbReference type="Gene3D" id="3.20.20.70">
    <property type="entry name" value="Aldolase class I"/>
    <property type="match status" value="1"/>
</dbReference>
<dbReference type="InterPro" id="IPR024924">
    <property type="entry name" value="7-CO-7-deazaguanine_synth-like"/>
</dbReference>
<organism evidence="10 11">
    <name type="scientific">Kibdelosporangium banguiense</name>
    <dbReference type="NCBI Taxonomy" id="1365924"/>
    <lineage>
        <taxon>Bacteria</taxon>
        <taxon>Bacillati</taxon>
        <taxon>Actinomycetota</taxon>
        <taxon>Actinomycetes</taxon>
        <taxon>Pseudonocardiales</taxon>
        <taxon>Pseudonocardiaceae</taxon>
        <taxon>Kibdelosporangium</taxon>
    </lineage>
</organism>
<dbReference type="EMBL" id="JAGINW010000001">
    <property type="protein sequence ID" value="MBP2325346.1"/>
    <property type="molecule type" value="Genomic_DNA"/>
</dbReference>
<evidence type="ECO:0000256" key="4">
    <source>
        <dbReference type="ARBA" id="ARBA00022842"/>
    </source>
</evidence>
<comment type="caution">
    <text evidence="8">Lacks conserved residue(s) required for the propagation of feature annotation.</text>
</comment>
<feature type="binding site" evidence="8">
    <location>
        <position position="43"/>
    </location>
    <ligand>
        <name>[4Fe-4S] cluster</name>
        <dbReference type="ChEBI" id="CHEBI:49883"/>
        <note>4Fe-4S-S-AdoMet</note>
    </ligand>
</feature>
<evidence type="ECO:0000313" key="10">
    <source>
        <dbReference type="EMBL" id="MBP2325346.1"/>
    </source>
</evidence>
<keyword evidence="2 8" id="KW-0949">S-adenosyl-L-methionine</keyword>
<comment type="similarity">
    <text evidence="8">Belongs to the radical SAM superfamily. 7-carboxy-7-deazaguanine synthase family.</text>
</comment>
<comment type="subunit">
    <text evidence="8">Homodimer.</text>
</comment>
<dbReference type="RefSeq" id="WP_209642556.1">
    <property type="nucleotide sequence ID" value="NZ_JAGINW010000001.1"/>
</dbReference>
<dbReference type="PIRSF" id="PIRSF000370">
    <property type="entry name" value="QueE"/>
    <property type="match status" value="1"/>
</dbReference>
<evidence type="ECO:0000256" key="2">
    <source>
        <dbReference type="ARBA" id="ARBA00022691"/>
    </source>
</evidence>
<evidence type="ECO:0000256" key="3">
    <source>
        <dbReference type="ARBA" id="ARBA00022723"/>
    </source>
</evidence>
<keyword evidence="4 8" id="KW-0460">Magnesium</keyword>
<evidence type="ECO:0000256" key="1">
    <source>
        <dbReference type="ARBA" id="ARBA00022485"/>
    </source>
</evidence>
<evidence type="ECO:0000256" key="5">
    <source>
        <dbReference type="ARBA" id="ARBA00023004"/>
    </source>
</evidence>
<name>A0ABS4TN81_9PSEU</name>
<dbReference type="PANTHER" id="PTHR42836:SF1">
    <property type="entry name" value="7-CARBOXY-7-DEAZAGUANINE SYNTHASE"/>
    <property type="match status" value="1"/>
</dbReference>
<dbReference type="EC" id="4.3.99.3" evidence="8"/>
<feature type="domain" description="Radical SAM core" evidence="9">
    <location>
        <begin position="26"/>
        <end position="236"/>
    </location>
</feature>
<feature type="binding site" evidence="8">
    <location>
        <position position="86"/>
    </location>
    <ligand>
        <name>substrate</name>
    </ligand>
</feature>
<dbReference type="InterPro" id="IPR007197">
    <property type="entry name" value="rSAM"/>
</dbReference>
<accession>A0ABS4TN81</accession>
<dbReference type="HAMAP" id="MF_00917">
    <property type="entry name" value="QueE"/>
    <property type="match status" value="1"/>
</dbReference>
<keyword evidence="11" id="KW-1185">Reference proteome</keyword>
<dbReference type="PROSITE" id="PS51918">
    <property type="entry name" value="RADICAL_SAM"/>
    <property type="match status" value="1"/>
</dbReference>
<feature type="binding site" evidence="8">
    <location>
        <position position="39"/>
    </location>
    <ligand>
        <name>[4Fe-4S] cluster</name>
        <dbReference type="ChEBI" id="CHEBI:49883"/>
        <note>4Fe-4S-S-AdoMet</note>
    </ligand>
</feature>
<dbReference type="SFLD" id="SFLDS00029">
    <property type="entry name" value="Radical_SAM"/>
    <property type="match status" value="1"/>
</dbReference>
<evidence type="ECO:0000259" key="9">
    <source>
        <dbReference type="PROSITE" id="PS51918"/>
    </source>
</evidence>
<feature type="binding site" evidence="8">
    <location>
        <begin position="20"/>
        <end position="22"/>
    </location>
    <ligand>
        <name>substrate</name>
    </ligand>
</feature>
<evidence type="ECO:0000256" key="7">
    <source>
        <dbReference type="ARBA" id="ARBA00023239"/>
    </source>
</evidence>
<evidence type="ECO:0000313" key="11">
    <source>
        <dbReference type="Proteomes" id="UP001519332"/>
    </source>
</evidence>
<feature type="binding site" evidence="8">
    <location>
        <begin position="45"/>
        <end position="47"/>
    </location>
    <ligand>
        <name>S-adenosyl-L-methionine</name>
        <dbReference type="ChEBI" id="CHEBI:59789"/>
    </ligand>
</feature>
<keyword evidence="3 8" id="KW-0479">Metal-binding</keyword>
<dbReference type="CDD" id="cd01335">
    <property type="entry name" value="Radical_SAM"/>
    <property type="match status" value="1"/>
</dbReference>
<comment type="cofactor">
    <cofactor evidence="8">
        <name>Mg(2+)</name>
        <dbReference type="ChEBI" id="CHEBI:18420"/>
    </cofactor>
</comment>
<dbReference type="InterPro" id="IPR013785">
    <property type="entry name" value="Aldolase_TIM"/>
</dbReference>
<dbReference type="Pfam" id="PF04055">
    <property type="entry name" value="Radical_SAM"/>
    <property type="match status" value="1"/>
</dbReference>
<feature type="binding site" evidence="8">
    <location>
        <position position="88"/>
    </location>
    <ligand>
        <name>S-adenosyl-L-methionine</name>
        <dbReference type="ChEBI" id="CHEBI:59789"/>
    </ligand>
</feature>
<comment type="catalytic activity">
    <reaction evidence="8">
        <text>6-carboxy-5,6,7,8-tetrahydropterin + H(+) = 7-carboxy-7-carbaguanine + NH4(+)</text>
        <dbReference type="Rhea" id="RHEA:27974"/>
        <dbReference type="ChEBI" id="CHEBI:15378"/>
        <dbReference type="ChEBI" id="CHEBI:28938"/>
        <dbReference type="ChEBI" id="CHEBI:61032"/>
        <dbReference type="ChEBI" id="CHEBI:61036"/>
        <dbReference type="EC" id="4.3.99.3"/>
    </reaction>
</comment>
<sequence length="240" mass="26629">MNGPDRAVTLEISELFGPTVQGEGPSLGRQAGFLRLGGCNFTCSWCDSAYTWDGTRFDLRIELERRDVDDIAGQLRAMAVPLIVITGGEPLRQQRSPAFARLLTLLAGLEIEIETNGSIMPTQALMDSPVRFNIGVKLANSGVSERSRIREKPLRTFRQLADAGRGCFKAVCRDRRDVAELAALADRLGLDPSTVWVMPEGQTDTDTRHHLRLIAEPAIQYGFNITPRLHIAIWDTERGR</sequence>
<reference evidence="10 11" key="1">
    <citation type="submission" date="2021-03" db="EMBL/GenBank/DDBJ databases">
        <title>Sequencing the genomes of 1000 actinobacteria strains.</title>
        <authorList>
            <person name="Klenk H.-P."/>
        </authorList>
    </citation>
    <scope>NUCLEOTIDE SEQUENCE [LARGE SCALE GENOMIC DNA]</scope>
    <source>
        <strain evidence="10 11">DSM 46670</strain>
    </source>
</reference>
<keyword evidence="7 8" id="KW-0456">Lyase</keyword>
<dbReference type="SUPFAM" id="SSF102114">
    <property type="entry name" value="Radical SAM enzymes"/>
    <property type="match status" value="1"/>
</dbReference>
<evidence type="ECO:0000256" key="6">
    <source>
        <dbReference type="ARBA" id="ARBA00023014"/>
    </source>
</evidence>
<gene>
    <name evidence="8" type="primary">queE</name>
    <name evidence="10" type="ORF">JOF56_005731</name>
</gene>
<dbReference type="InterPro" id="IPR058240">
    <property type="entry name" value="rSAM_sf"/>
</dbReference>
<feature type="binding site" evidence="8">
    <location>
        <position position="46"/>
    </location>
    <ligand>
        <name>[4Fe-4S] cluster</name>
        <dbReference type="ChEBI" id="CHEBI:49883"/>
        <note>4Fe-4S-S-AdoMet</note>
    </ligand>
</feature>